<evidence type="ECO:0000313" key="2">
    <source>
        <dbReference type="Proteomes" id="UP000694888"/>
    </source>
</evidence>
<gene>
    <name evidence="3" type="primary">LOC118478624</name>
</gene>
<organism evidence="2 3">
    <name type="scientific">Aplysia californica</name>
    <name type="common">California sea hare</name>
    <dbReference type="NCBI Taxonomy" id="6500"/>
    <lineage>
        <taxon>Eukaryota</taxon>
        <taxon>Metazoa</taxon>
        <taxon>Spiralia</taxon>
        <taxon>Lophotrochozoa</taxon>
        <taxon>Mollusca</taxon>
        <taxon>Gastropoda</taxon>
        <taxon>Heterobranchia</taxon>
        <taxon>Euthyneura</taxon>
        <taxon>Tectipleura</taxon>
        <taxon>Aplysiida</taxon>
        <taxon>Aplysioidea</taxon>
        <taxon>Aplysiidae</taxon>
        <taxon>Aplysia</taxon>
    </lineage>
</organism>
<dbReference type="Proteomes" id="UP000694888">
    <property type="component" value="Unplaced"/>
</dbReference>
<dbReference type="PANTHER" id="PTHR21119:SF5">
    <property type="entry name" value="C2 DOMAIN-CONTAINING PROTEIN"/>
    <property type="match status" value="1"/>
</dbReference>
<keyword evidence="1" id="KW-0812">Transmembrane</keyword>
<accession>A0ABM1W1F9</accession>
<dbReference type="RefSeq" id="XP_035828502.1">
    <property type="nucleotide sequence ID" value="XM_035972609.1"/>
</dbReference>
<protein>
    <submittedName>
        <fullName evidence="3">Uncharacterized protein LOC118478624</fullName>
    </submittedName>
</protein>
<proteinExistence type="predicted"/>
<evidence type="ECO:0000313" key="3">
    <source>
        <dbReference type="RefSeq" id="XP_035828502.1"/>
    </source>
</evidence>
<dbReference type="PANTHER" id="PTHR21119">
    <property type="entry name" value="C2 DOMAIN-CONTAINING PROTEIN"/>
    <property type="match status" value="1"/>
</dbReference>
<feature type="transmembrane region" description="Helical" evidence="1">
    <location>
        <begin position="42"/>
        <end position="66"/>
    </location>
</feature>
<keyword evidence="2" id="KW-1185">Reference proteome</keyword>
<evidence type="ECO:0000256" key="1">
    <source>
        <dbReference type="SAM" id="Phobius"/>
    </source>
</evidence>
<sequence>MADITVRLIWYKLGEVSEKMAEAGRTWYTELDFDSYVLDLLLLGWCTLCLVVIASVNALVAAFGPLQRQPRDRYREYKEGESLTGAVLPVETALWFNSAVNWFYLHYYHAPEFVDDWLKSLNEQLGKLGGPVQARFDRIQSGSLPPRITHVSSEASPTDRFIIHAKLETRDLSFVVFASQQTHEGVKLTNVTASVLRLKGTVSGPDTFSCVFEADELVDLGVVEANVRNSIILAKTTFTVTHLLMPGDLHTLPQDKGQGPEGGAGQGQSDCSYVSIALV</sequence>
<keyword evidence="1" id="KW-0472">Membrane</keyword>
<dbReference type="GeneID" id="118478624"/>
<keyword evidence="1" id="KW-1133">Transmembrane helix</keyword>
<reference evidence="3" key="1">
    <citation type="submission" date="2025-08" db="UniProtKB">
        <authorList>
            <consortium name="RefSeq"/>
        </authorList>
    </citation>
    <scope>IDENTIFICATION</scope>
</reference>
<dbReference type="InterPro" id="IPR039934">
    <property type="entry name" value="C2CD2/C2CD2L"/>
</dbReference>
<name>A0ABM1W1F9_APLCA</name>